<keyword evidence="4" id="KW-0472">Membrane</keyword>
<protein>
    <recommendedName>
        <fullName evidence="7">Phospholipid/glycerol acyltransferase domain-containing protein</fullName>
    </recommendedName>
</protein>
<dbReference type="InterPro" id="IPR002123">
    <property type="entry name" value="Plipid/glycerol_acylTrfase"/>
</dbReference>
<dbReference type="Pfam" id="PF01553">
    <property type="entry name" value="Acyltransferase"/>
    <property type="match status" value="1"/>
</dbReference>
<evidence type="ECO:0000259" key="7">
    <source>
        <dbReference type="SMART" id="SM00563"/>
    </source>
</evidence>
<name>A0A8S4NU44_OWEFU</name>
<evidence type="ECO:0000256" key="2">
    <source>
        <dbReference type="ARBA" id="ARBA00007937"/>
    </source>
</evidence>
<evidence type="ECO:0000313" key="9">
    <source>
        <dbReference type="Proteomes" id="UP000749559"/>
    </source>
</evidence>
<dbReference type="Pfam" id="PF19277">
    <property type="entry name" value="GPAT_C"/>
    <property type="match status" value="1"/>
</dbReference>
<dbReference type="GO" id="GO:0006072">
    <property type="term" value="P:glycerol-3-phosphate metabolic process"/>
    <property type="evidence" value="ECO:0007669"/>
    <property type="project" value="TreeGrafter"/>
</dbReference>
<dbReference type="GO" id="GO:0006631">
    <property type="term" value="P:fatty acid metabolic process"/>
    <property type="evidence" value="ECO:0007669"/>
    <property type="project" value="TreeGrafter"/>
</dbReference>
<dbReference type="Proteomes" id="UP000749559">
    <property type="component" value="Unassembled WGS sequence"/>
</dbReference>
<comment type="subcellular location">
    <subcellularLocation>
        <location evidence="1">Membrane</location>
    </subcellularLocation>
</comment>
<comment type="caution">
    <text evidence="8">The sequence shown here is derived from an EMBL/GenBank/DDBJ whole genome shotgun (WGS) entry which is preliminary data.</text>
</comment>
<dbReference type="CDD" id="cd07993">
    <property type="entry name" value="LPLAT_DHAPAT-like"/>
    <property type="match status" value="1"/>
</dbReference>
<dbReference type="InterPro" id="IPR022284">
    <property type="entry name" value="GPAT/DHAPAT"/>
</dbReference>
<evidence type="ECO:0000256" key="6">
    <source>
        <dbReference type="SAM" id="MobiDB-lite"/>
    </source>
</evidence>
<dbReference type="GO" id="GO:0008654">
    <property type="term" value="P:phospholipid biosynthetic process"/>
    <property type="evidence" value="ECO:0007669"/>
    <property type="project" value="TreeGrafter"/>
</dbReference>
<sequence>MLGFEQSQNSILLLLLFGAYCIIRVISVRHQRSIDIKIAAHADGRRGTRMNPADQFKDVFANWEKRRQGGGPPSANRSSRPNYKYKPSEPMSWSGGRRSRQNNRDPFKVNGLQKFVYDHYKTMPSVSADNANLRPNMGRCCQCMPNSRDRFYEDSMPTSGLKDILRVDEEGRNNPLIVQWTCHIVQVMRRDVSHKYPDVSIATATSPSVVEAIRRVVIETGTEDEKESTKLLEEQRKKVRKIIHRMKATISNRLIRFTGWFLQKLLGHLLSTLQVHKGQMDIISKASEDGVPMIYLPIHRSHLDYILLTFILFNYDIQAPHVAAGDNLLIPFFSLLMKGLGGYFIRRQLDLEKGKKDILYRAVLHEYMLELLKNKQSFEFFIEGGRSRSGKPMIPKGGLLSVIVDGVSQGAINDAYIVPVSITYEKILDGNFNKEQMGEKKEKETFWRAVIGIWRVLNQDFGNVRVEFCQPFSLQEYLSSSQLYCQKRSRSTTPPRSPCDQKPMGSASSLYGAEVLVETQRNIVKSIAQHVIHTCMQAQTVMSTNAVSFLLLTLHRKGCTVDELASSVMWLREELMLKGRDVGFSGEPVDIVLYACIVLGSHLVQQSIPDNDSEGASCNPGCIRLKPTIQLPHVFELVYYGNVAGTAFVLDSVIATACYAICNWEEASMLGNNLTISKQRLMECATQLCEILQFEYTFNPPCSSLDNALSDALEQFIVKEIFYVDEDDTGYSTKDKEWAQRLAKSVDFDNSSDSDGDDLPIPDRYLKVNLEVLEHKAMLHFLKSYLAPIVESYWIAGCQLAKLQEDQPEEDFLLNLQKHTRSRVNQGLTDYCESVSMDSLKNAMKAFETMKVTIIYYAGNLRMIGLSDAYKNQQTLCNFIEKLEKYKSY</sequence>
<dbReference type="SMART" id="SM00563">
    <property type="entry name" value="PlsC"/>
    <property type="match status" value="1"/>
</dbReference>
<feature type="domain" description="Phospholipid/glycerol acyltransferase" evidence="7">
    <location>
        <begin position="293"/>
        <end position="425"/>
    </location>
</feature>
<evidence type="ECO:0000256" key="1">
    <source>
        <dbReference type="ARBA" id="ARBA00004370"/>
    </source>
</evidence>
<evidence type="ECO:0000256" key="3">
    <source>
        <dbReference type="ARBA" id="ARBA00022679"/>
    </source>
</evidence>
<evidence type="ECO:0000256" key="5">
    <source>
        <dbReference type="ARBA" id="ARBA00023315"/>
    </source>
</evidence>
<organism evidence="8 9">
    <name type="scientific">Owenia fusiformis</name>
    <name type="common">Polychaete worm</name>
    <dbReference type="NCBI Taxonomy" id="6347"/>
    <lineage>
        <taxon>Eukaryota</taxon>
        <taxon>Metazoa</taxon>
        <taxon>Spiralia</taxon>
        <taxon>Lophotrochozoa</taxon>
        <taxon>Annelida</taxon>
        <taxon>Polychaeta</taxon>
        <taxon>Sedentaria</taxon>
        <taxon>Canalipalpata</taxon>
        <taxon>Sabellida</taxon>
        <taxon>Oweniida</taxon>
        <taxon>Oweniidae</taxon>
        <taxon>Owenia</taxon>
    </lineage>
</organism>
<evidence type="ECO:0000256" key="4">
    <source>
        <dbReference type="ARBA" id="ARBA00023136"/>
    </source>
</evidence>
<dbReference type="PANTHER" id="PTHR12563:SF23">
    <property type="entry name" value="BCDNA.GH07066"/>
    <property type="match status" value="1"/>
</dbReference>
<keyword evidence="9" id="KW-1185">Reference proteome</keyword>
<dbReference type="InterPro" id="IPR041728">
    <property type="entry name" value="GPAT/DHAPAT_LPLAT"/>
</dbReference>
<dbReference type="AlphaFoldDB" id="A0A8S4NU44"/>
<dbReference type="OrthoDB" id="5962536at2759"/>
<dbReference type="SUPFAM" id="SSF69593">
    <property type="entry name" value="Glycerol-3-phosphate (1)-acyltransferase"/>
    <property type="match status" value="1"/>
</dbReference>
<proteinExistence type="inferred from homology"/>
<feature type="region of interest" description="Disordered" evidence="6">
    <location>
        <begin position="65"/>
        <end position="106"/>
    </location>
</feature>
<dbReference type="GO" id="GO:0019432">
    <property type="term" value="P:triglyceride biosynthetic process"/>
    <property type="evidence" value="ECO:0007669"/>
    <property type="project" value="TreeGrafter"/>
</dbReference>
<gene>
    <name evidence="8" type="ORF">OFUS_LOCUS10508</name>
</gene>
<keyword evidence="5" id="KW-0012">Acyltransferase</keyword>
<evidence type="ECO:0000313" key="8">
    <source>
        <dbReference type="EMBL" id="CAH1784283.1"/>
    </source>
</evidence>
<dbReference type="PANTHER" id="PTHR12563">
    <property type="entry name" value="GLYCEROL-3-PHOSPHATE ACYLTRANSFERASE"/>
    <property type="match status" value="1"/>
</dbReference>
<dbReference type="EMBL" id="CAIIXF020000005">
    <property type="protein sequence ID" value="CAH1784283.1"/>
    <property type="molecule type" value="Genomic_DNA"/>
</dbReference>
<reference evidence="8" key="1">
    <citation type="submission" date="2022-03" db="EMBL/GenBank/DDBJ databases">
        <authorList>
            <person name="Martin C."/>
        </authorList>
    </citation>
    <scope>NUCLEOTIDE SEQUENCE</scope>
</reference>
<accession>A0A8S4NU44</accession>
<dbReference type="GO" id="GO:0004366">
    <property type="term" value="F:glycerol-3-phosphate O-acyltransferase activity"/>
    <property type="evidence" value="ECO:0007669"/>
    <property type="project" value="TreeGrafter"/>
</dbReference>
<comment type="similarity">
    <text evidence="2">Belongs to the GPAT/DAPAT family.</text>
</comment>
<dbReference type="GO" id="GO:0031966">
    <property type="term" value="C:mitochondrial membrane"/>
    <property type="evidence" value="ECO:0007669"/>
    <property type="project" value="TreeGrafter"/>
</dbReference>
<dbReference type="InterPro" id="IPR045520">
    <property type="entry name" value="GPAT/DHAPAT_C"/>
</dbReference>
<keyword evidence="3" id="KW-0808">Transferase</keyword>